<dbReference type="Gene3D" id="3.30.160.20">
    <property type="match status" value="1"/>
</dbReference>
<dbReference type="GO" id="GO:0003725">
    <property type="term" value="F:double-stranded RNA binding"/>
    <property type="evidence" value="ECO:0007669"/>
    <property type="project" value="InterPro"/>
</dbReference>
<gene>
    <name evidence="10" type="ORF">BV898_01515</name>
</gene>
<dbReference type="InterPro" id="IPR036389">
    <property type="entry name" value="RNase_III_sf"/>
</dbReference>
<comment type="subcellular location">
    <subcellularLocation>
        <location evidence="1">Mitochondrion</location>
    </subcellularLocation>
</comment>
<keyword evidence="6" id="KW-0687">Ribonucleoprotein</keyword>
<evidence type="ECO:0000256" key="7">
    <source>
        <dbReference type="ARBA" id="ARBA00024034"/>
    </source>
</evidence>
<evidence type="ECO:0000313" key="10">
    <source>
        <dbReference type="EMBL" id="OQV24451.1"/>
    </source>
</evidence>
<dbReference type="GO" id="GO:0070125">
    <property type="term" value="P:mitochondrial translational elongation"/>
    <property type="evidence" value="ECO:0007669"/>
    <property type="project" value="TreeGrafter"/>
</dbReference>
<comment type="caution">
    <text evidence="10">The sequence shown here is derived from an EMBL/GenBank/DDBJ whole genome shotgun (WGS) entry which is preliminary data.</text>
</comment>
<evidence type="ECO:0000259" key="9">
    <source>
        <dbReference type="PROSITE" id="PS50142"/>
    </source>
</evidence>
<dbReference type="InterPro" id="IPR055189">
    <property type="entry name" value="RM44_endonuclase"/>
</dbReference>
<feature type="domain" description="RNase III" evidence="9">
    <location>
        <begin position="114"/>
        <end position="232"/>
    </location>
</feature>
<dbReference type="InterPro" id="IPR000999">
    <property type="entry name" value="RNase_III_dom"/>
</dbReference>
<keyword evidence="5" id="KW-0496">Mitochondrion</keyword>
<evidence type="ECO:0000256" key="5">
    <source>
        <dbReference type="ARBA" id="ARBA00023128"/>
    </source>
</evidence>
<dbReference type="CDD" id="cd19874">
    <property type="entry name" value="DSRM_MRPL44"/>
    <property type="match status" value="1"/>
</dbReference>
<keyword evidence="3" id="KW-0809">Transit peptide</keyword>
<evidence type="ECO:0000256" key="8">
    <source>
        <dbReference type="ARBA" id="ARBA00035187"/>
    </source>
</evidence>
<evidence type="ECO:0000313" key="11">
    <source>
        <dbReference type="Proteomes" id="UP000192578"/>
    </source>
</evidence>
<evidence type="ECO:0000256" key="4">
    <source>
        <dbReference type="ARBA" id="ARBA00022980"/>
    </source>
</evidence>
<dbReference type="EMBL" id="MTYJ01000006">
    <property type="protein sequence ID" value="OQV24451.1"/>
    <property type="molecule type" value="Genomic_DNA"/>
</dbReference>
<comment type="similarity">
    <text evidence="7">Belongs to the ribonuclease III family. Mitochondrion-specific ribosomal protein mL44 subfamily.</text>
</comment>
<evidence type="ECO:0000256" key="2">
    <source>
        <dbReference type="ARBA" id="ARBA00022884"/>
    </source>
</evidence>
<sequence length="397" mass="44783">MLSKIPSLIRSRSINCGVTCSAGILQRPQASILRPVDQPQMNDAKSFGTSMRYPTQAGGFSRWDVKTRRAFFNLRREVGPEPLRHRDIWPNWNYEAELYAFGQRLGENTTGPAFRLAFIHESYARQEIERRKQLQIEDAHQMVFADQGALRDAGADIVQHYISAICRFNLPYLPEEGIETLTKYLLKTDVLANVSRHIGTSDLIQCAELPPYETTLADTLLAVIGALAEESGTTRAQHFVLDFLVTSLLDVDIDELWGLKNPMSVVADILQREGRAEPETRLLRRAGDATPEAIFLIGVYSDKKLIGQSFGETLLIAEEMAARETLRNFFRTTPSRKPMVFGKQARAVNVPVWSNTPNLRLADWTEVDCKGLLDSRLTQEPLLEQQQPPKKAQISSR</sequence>
<dbReference type="GO" id="GO:0070877">
    <property type="term" value="C:microprocessor complex"/>
    <property type="evidence" value="ECO:0007669"/>
    <property type="project" value="TreeGrafter"/>
</dbReference>
<dbReference type="SUPFAM" id="SSF54768">
    <property type="entry name" value="dsRNA-binding domain-like"/>
    <property type="match status" value="1"/>
</dbReference>
<accession>A0A1W0XAY8</accession>
<dbReference type="OrthoDB" id="444135at2759"/>
<dbReference type="Pfam" id="PF22892">
    <property type="entry name" value="DSRM_MRPL44"/>
    <property type="match status" value="1"/>
</dbReference>
<protein>
    <recommendedName>
        <fullName evidence="8">Large ribosomal subunit protein mL44</fullName>
    </recommendedName>
</protein>
<evidence type="ECO:0000256" key="6">
    <source>
        <dbReference type="ARBA" id="ARBA00023274"/>
    </source>
</evidence>
<evidence type="ECO:0000256" key="3">
    <source>
        <dbReference type="ARBA" id="ARBA00022946"/>
    </source>
</evidence>
<name>A0A1W0XAY8_HYPEX</name>
<dbReference type="InterPro" id="IPR044444">
    <property type="entry name" value="Ribosomal_mL44_DSRM_metazoa"/>
</dbReference>
<dbReference type="Pfam" id="PF22935">
    <property type="entry name" value="RM44_endonuclase"/>
    <property type="match status" value="1"/>
</dbReference>
<dbReference type="GO" id="GO:0006396">
    <property type="term" value="P:RNA processing"/>
    <property type="evidence" value="ECO:0007669"/>
    <property type="project" value="InterPro"/>
</dbReference>
<dbReference type="PROSITE" id="PS50142">
    <property type="entry name" value="RNASE_3_2"/>
    <property type="match status" value="1"/>
</dbReference>
<dbReference type="AlphaFoldDB" id="A0A1W0XAY8"/>
<keyword evidence="11" id="KW-1185">Reference proteome</keyword>
<dbReference type="PANTHER" id="PTHR11207">
    <property type="entry name" value="RIBONUCLEASE III"/>
    <property type="match status" value="1"/>
</dbReference>
<proteinExistence type="inferred from homology"/>
<dbReference type="FunFam" id="3.30.160.20:FF:000037">
    <property type="entry name" value="39S ribosomal protein L44, mitochondrial"/>
    <property type="match status" value="1"/>
</dbReference>
<reference evidence="11" key="1">
    <citation type="submission" date="2017-01" db="EMBL/GenBank/DDBJ databases">
        <title>Comparative genomics of anhydrobiosis in the tardigrade Hypsibius dujardini.</title>
        <authorList>
            <person name="Yoshida Y."/>
            <person name="Koutsovoulos G."/>
            <person name="Laetsch D."/>
            <person name="Stevens L."/>
            <person name="Kumar S."/>
            <person name="Horikawa D."/>
            <person name="Ishino K."/>
            <person name="Komine S."/>
            <person name="Tomita M."/>
            <person name="Blaxter M."/>
            <person name="Arakawa K."/>
        </authorList>
    </citation>
    <scope>NUCLEOTIDE SEQUENCE [LARGE SCALE GENOMIC DNA]</scope>
    <source>
        <strain evidence="11">Z151</strain>
    </source>
</reference>
<organism evidence="10 11">
    <name type="scientific">Hypsibius exemplaris</name>
    <name type="common">Freshwater tardigrade</name>
    <dbReference type="NCBI Taxonomy" id="2072580"/>
    <lineage>
        <taxon>Eukaryota</taxon>
        <taxon>Metazoa</taxon>
        <taxon>Ecdysozoa</taxon>
        <taxon>Tardigrada</taxon>
        <taxon>Eutardigrada</taxon>
        <taxon>Parachela</taxon>
        <taxon>Hypsibioidea</taxon>
        <taxon>Hypsibiidae</taxon>
        <taxon>Hypsibius</taxon>
    </lineage>
</organism>
<dbReference type="GO" id="GO:0005762">
    <property type="term" value="C:mitochondrial large ribosomal subunit"/>
    <property type="evidence" value="ECO:0007669"/>
    <property type="project" value="TreeGrafter"/>
</dbReference>
<dbReference type="GO" id="GO:0004525">
    <property type="term" value="F:ribonuclease III activity"/>
    <property type="evidence" value="ECO:0007669"/>
    <property type="project" value="InterPro"/>
</dbReference>
<evidence type="ECO:0000256" key="1">
    <source>
        <dbReference type="ARBA" id="ARBA00004173"/>
    </source>
</evidence>
<keyword evidence="2" id="KW-0694">RNA-binding</keyword>
<dbReference type="PANTHER" id="PTHR11207:SF5">
    <property type="entry name" value="LARGE RIBOSOMAL SUBUNIT PROTEIN ML44"/>
    <property type="match status" value="1"/>
</dbReference>
<dbReference type="SUPFAM" id="SSF69065">
    <property type="entry name" value="RNase III domain-like"/>
    <property type="match status" value="1"/>
</dbReference>
<dbReference type="Gene3D" id="1.10.1520.10">
    <property type="entry name" value="Ribonuclease III domain"/>
    <property type="match status" value="1"/>
</dbReference>
<keyword evidence="4 10" id="KW-0689">Ribosomal protein</keyword>
<dbReference type="Proteomes" id="UP000192578">
    <property type="component" value="Unassembled WGS sequence"/>
</dbReference>